<keyword evidence="4" id="KW-0804">Transcription</keyword>
<dbReference type="PROSITE" id="PS50937">
    <property type="entry name" value="HTH_MERR_2"/>
    <property type="match status" value="1"/>
</dbReference>
<comment type="caution">
    <text evidence="6">The sequence shown here is derived from an EMBL/GenBank/DDBJ whole genome shotgun (WGS) entry which is preliminary data.</text>
</comment>
<evidence type="ECO:0000256" key="2">
    <source>
        <dbReference type="ARBA" id="ARBA00023015"/>
    </source>
</evidence>
<organism evidence="6 7">
    <name type="scientific">Olleya marilimosa</name>
    <dbReference type="NCBI Taxonomy" id="272164"/>
    <lineage>
        <taxon>Bacteria</taxon>
        <taxon>Pseudomonadati</taxon>
        <taxon>Bacteroidota</taxon>
        <taxon>Flavobacteriia</taxon>
        <taxon>Flavobacteriales</taxon>
        <taxon>Flavobacteriaceae</taxon>
    </lineage>
</organism>
<evidence type="ECO:0000313" key="7">
    <source>
        <dbReference type="Proteomes" id="UP000627521"/>
    </source>
</evidence>
<gene>
    <name evidence="6" type="ORF">IEG06_09355</name>
</gene>
<dbReference type="InterPro" id="IPR009061">
    <property type="entry name" value="DNA-bd_dom_put_sf"/>
</dbReference>
<sequence length="304" mass="35413">MNNIKTKFSIKDLENLSGIKAHTIRIWEKRYNLFEPNRTETNIRYYSLSSLQKILNISYLNNNGYKISKIANLNSEDIPNIVREIAAKKDGNNHYINSLKLAMFNFDQSLFFTTYDELKSEHNFSDIFYKVFVPLLDEIGMLWQTDTITPAHEHFIVELIKQKIVYNIEKSLDKNNLRESADVYVLFLPDNEVHELGLLFTNYELINKSFHVIYLGQSVPIDSLEFLKSQYDEITFISCFTVKPEKDDINQYLADFESKILKNTNNKLIISGRMTSFIDNNSNPKIASYKSTKDVIKSLQQVLA</sequence>
<dbReference type="PANTHER" id="PTHR30204">
    <property type="entry name" value="REDOX-CYCLING DRUG-SENSING TRANSCRIPTIONAL ACTIVATOR SOXR"/>
    <property type="match status" value="1"/>
</dbReference>
<keyword evidence="1" id="KW-0678">Repressor</keyword>
<reference evidence="6 7" key="1">
    <citation type="submission" date="2020-09" db="EMBL/GenBank/DDBJ databases">
        <title>Bacillus nautilus sp. nov., Chryseoglobus crepusculi sp. nov, and Psychrobacter noctis sp. nov., isolated from deep-sea sponges from the equatorial Atlantic.</title>
        <authorList>
            <person name="Stennett H.L."/>
            <person name="Williams S.E."/>
        </authorList>
    </citation>
    <scope>NUCLEOTIDE SEQUENCE [LARGE SCALE GENOMIC DNA]</scope>
    <source>
        <strain evidence="6 7">28M-24</strain>
    </source>
</reference>
<dbReference type="Pfam" id="PF13411">
    <property type="entry name" value="MerR_1"/>
    <property type="match status" value="1"/>
</dbReference>
<evidence type="ECO:0000259" key="5">
    <source>
        <dbReference type="PROSITE" id="PS50937"/>
    </source>
</evidence>
<dbReference type="Gene3D" id="1.10.1660.10">
    <property type="match status" value="1"/>
</dbReference>
<evidence type="ECO:0000256" key="1">
    <source>
        <dbReference type="ARBA" id="ARBA00022491"/>
    </source>
</evidence>
<dbReference type="SUPFAM" id="SSF46955">
    <property type="entry name" value="Putative DNA-binding domain"/>
    <property type="match status" value="1"/>
</dbReference>
<keyword evidence="7" id="KW-1185">Reference proteome</keyword>
<dbReference type="RefSeq" id="WP_191101356.1">
    <property type="nucleotide sequence ID" value="NZ_JACXXH010000004.1"/>
</dbReference>
<dbReference type="PANTHER" id="PTHR30204:SF69">
    <property type="entry name" value="MERR-FAMILY TRANSCRIPTIONAL REGULATOR"/>
    <property type="match status" value="1"/>
</dbReference>
<dbReference type="Pfam" id="PF02607">
    <property type="entry name" value="B12-binding_2"/>
    <property type="match status" value="1"/>
</dbReference>
<dbReference type="InterPro" id="IPR000551">
    <property type="entry name" value="MerR-type_HTH_dom"/>
</dbReference>
<proteinExistence type="predicted"/>
<evidence type="ECO:0000256" key="4">
    <source>
        <dbReference type="ARBA" id="ARBA00023163"/>
    </source>
</evidence>
<dbReference type="Gene3D" id="3.40.50.280">
    <property type="entry name" value="Cobalamin-binding domain"/>
    <property type="match status" value="1"/>
</dbReference>
<dbReference type="SMART" id="SM00422">
    <property type="entry name" value="HTH_MERR"/>
    <property type="match status" value="1"/>
</dbReference>
<protein>
    <submittedName>
        <fullName evidence="6">MerR family transcriptional regulator</fullName>
    </submittedName>
</protein>
<evidence type="ECO:0000256" key="3">
    <source>
        <dbReference type="ARBA" id="ARBA00023125"/>
    </source>
</evidence>
<keyword evidence="3" id="KW-0238">DNA-binding</keyword>
<dbReference type="InterPro" id="IPR047057">
    <property type="entry name" value="MerR_fam"/>
</dbReference>
<evidence type="ECO:0000313" key="6">
    <source>
        <dbReference type="EMBL" id="MBD3863660.1"/>
    </source>
</evidence>
<dbReference type="CDD" id="cd01104">
    <property type="entry name" value="HTH_MlrA-CarA"/>
    <property type="match status" value="1"/>
</dbReference>
<name>A0ABR8LU03_9FLAO</name>
<keyword evidence="2" id="KW-0805">Transcription regulation</keyword>
<dbReference type="Proteomes" id="UP000627521">
    <property type="component" value="Unassembled WGS sequence"/>
</dbReference>
<accession>A0ABR8LU03</accession>
<dbReference type="InterPro" id="IPR003759">
    <property type="entry name" value="Cbl-bd_cap"/>
</dbReference>
<dbReference type="EMBL" id="JACXXH010000004">
    <property type="protein sequence ID" value="MBD3863660.1"/>
    <property type="molecule type" value="Genomic_DNA"/>
</dbReference>
<feature type="domain" description="HTH merR-type" evidence="5">
    <location>
        <begin position="7"/>
        <end position="76"/>
    </location>
</feature>
<dbReference type="Gene3D" id="1.10.1240.10">
    <property type="entry name" value="Methionine synthase domain"/>
    <property type="match status" value="1"/>
</dbReference>
<dbReference type="InterPro" id="IPR036594">
    <property type="entry name" value="Meth_synthase_dom"/>
</dbReference>